<name>A0AAN7ESX3_QUERU</name>
<organism evidence="6 7">
    <name type="scientific">Quercus rubra</name>
    <name type="common">Northern red oak</name>
    <name type="synonym">Quercus borealis</name>
    <dbReference type="NCBI Taxonomy" id="3512"/>
    <lineage>
        <taxon>Eukaryota</taxon>
        <taxon>Viridiplantae</taxon>
        <taxon>Streptophyta</taxon>
        <taxon>Embryophyta</taxon>
        <taxon>Tracheophyta</taxon>
        <taxon>Spermatophyta</taxon>
        <taxon>Magnoliopsida</taxon>
        <taxon>eudicotyledons</taxon>
        <taxon>Gunneridae</taxon>
        <taxon>Pentapetalae</taxon>
        <taxon>rosids</taxon>
        <taxon>fabids</taxon>
        <taxon>Fagales</taxon>
        <taxon>Fagaceae</taxon>
        <taxon>Quercus</taxon>
    </lineage>
</organism>
<dbReference type="Gene3D" id="4.10.60.10">
    <property type="entry name" value="Zinc finger, CCHC-type"/>
    <property type="match status" value="1"/>
</dbReference>
<dbReference type="AlphaFoldDB" id="A0AAN7ESX3"/>
<evidence type="ECO:0000256" key="2">
    <source>
        <dbReference type="PROSITE-ProRule" id="PRU00176"/>
    </source>
</evidence>
<evidence type="ECO:0000259" key="4">
    <source>
        <dbReference type="PROSITE" id="PS50102"/>
    </source>
</evidence>
<evidence type="ECO:0000256" key="1">
    <source>
        <dbReference type="PROSITE-ProRule" id="PRU00047"/>
    </source>
</evidence>
<evidence type="ECO:0000313" key="6">
    <source>
        <dbReference type="EMBL" id="KAK4578698.1"/>
    </source>
</evidence>
<feature type="compositionally biased region" description="Acidic residues" evidence="3">
    <location>
        <begin position="208"/>
        <end position="227"/>
    </location>
</feature>
<dbReference type="InterPro" id="IPR044598">
    <property type="entry name" value="ZCRB1"/>
</dbReference>
<dbReference type="PANTHER" id="PTHR46259">
    <property type="entry name" value="ZINC FINGER CCHC-TYPE AND RNA-BINDING MOTIF-CONTAINING PROTEIN 1"/>
    <property type="match status" value="1"/>
</dbReference>
<dbReference type="SUPFAM" id="SSF54928">
    <property type="entry name" value="RNA-binding domain, RBD"/>
    <property type="match status" value="1"/>
</dbReference>
<gene>
    <name evidence="6" type="ORF">RGQ29_028691</name>
</gene>
<feature type="compositionally biased region" description="Low complexity" evidence="3">
    <location>
        <begin position="18"/>
        <end position="36"/>
    </location>
</feature>
<keyword evidence="7" id="KW-1185">Reference proteome</keyword>
<keyword evidence="1" id="KW-0479">Metal-binding</keyword>
<dbReference type="SUPFAM" id="SSF57756">
    <property type="entry name" value="Retrovirus zinc finger-like domains"/>
    <property type="match status" value="1"/>
</dbReference>
<feature type="region of interest" description="Disordered" evidence="3">
    <location>
        <begin position="1"/>
        <end position="59"/>
    </location>
</feature>
<dbReference type="InterPro" id="IPR001878">
    <property type="entry name" value="Znf_CCHC"/>
</dbReference>
<dbReference type="FunFam" id="3.30.70.330:FF:001144">
    <property type="entry name" value="U11/U12 small nuclear ribonucleoprotein 31 kDa protein"/>
    <property type="match status" value="1"/>
</dbReference>
<keyword evidence="1" id="KW-0862">Zinc</keyword>
<dbReference type="EMBL" id="JAXUIC010000008">
    <property type="protein sequence ID" value="KAK4578698.1"/>
    <property type="molecule type" value="Genomic_DNA"/>
</dbReference>
<dbReference type="SMART" id="SM00361">
    <property type="entry name" value="RRM_1"/>
    <property type="match status" value="1"/>
</dbReference>
<feature type="compositionally biased region" description="Gly residues" evidence="3">
    <location>
        <begin position="190"/>
        <end position="201"/>
    </location>
</feature>
<feature type="domain" description="RRM" evidence="4">
    <location>
        <begin position="62"/>
        <end position="140"/>
    </location>
</feature>
<dbReference type="InterPro" id="IPR012677">
    <property type="entry name" value="Nucleotide-bd_a/b_plait_sf"/>
</dbReference>
<dbReference type="FunFam" id="4.10.60.10:FF:000025">
    <property type="entry name" value="U11/U12 small nuclear ribonucleoprotein 31 kDa protein-like"/>
    <property type="match status" value="1"/>
</dbReference>
<dbReference type="GO" id="GO:0003723">
    <property type="term" value="F:RNA binding"/>
    <property type="evidence" value="ECO:0007669"/>
    <property type="project" value="UniProtKB-UniRule"/>
</dbReference>
<proteinExistence type="predicted"/>
<keyword evidence="2" id="KW-0694">RNA-binding</keyword>
<reference evidence="6 7" key="1">
    <citation type="journal article" date="2023" name="G3 (Bethesda)">
        <title>A haplotype-resolved chromosome-scale genome for Quercus rubra L. provides insights into the genetics of adaptive traits for red oak species.</title>
        <authorList>
            <person name="Kapoor B."/>
            <person name="Jenkins J."/>
            <person name="Schmutz J."/>
            <person name="Zhebentyayeva T."/>
            <person name="Kuelheim C."/>
            <person name="Coggeshall M."/>
            <person name="Heim C."/>
            <person name="Lasky J.R."/>
            <person name="Leites L."/>
            <person name="Islam-Faridi N."/>
            <person name="Romero-Severson J."/>
            <person name="DeLeo V.L."/>
            <person name="Lucas S.M."/>
            <person name="Lazic D."/>
            <person name="Gailing O."/>
            <person name="Carlson J."/>
            <person name="Staton M."/>
        </authorList>
    </citation>
    <scope>NUCLEOTIDE SEQUENCE [LARGE SCALE GENOMIC DNA]</scope>
    <source>
        <strain evidence="6">Pseudo-F2</strain>
    </source>
</reference>
<dbReference type="Pfam" id="PF00098">
    <property type="entry name" value="zf-CCHC"/>
    <property type="match status" value="1"/>
</dbReference>
<evidence type="ECO:0000259" key="5">
    <source>
        <dbReference type="PROSITE" id="PS50158"/>
    </source>
</evidence>
<evidence type="ECO:0000256" key="3">
    <source>
        <dbReference type="SAM" id="MobiDB-lite"/>
    </source>
</evidence>
<dbReference type="GO" id="GO:0008270">
    <property type="term" value="F:zinc ion binding"/>
    <property type="evidence" value="ECO:0007669"/>
    <property type="project" value="UniProtKB-KW"/>
</dbReference>
<dbReference type="GO" id="GO:0005689">
    <property type="term" value="C:U12-type spliceosomal complex"/>
    <property type="evidence" value="ECO:0007669"/>
    <property type="project" value="InterPro"/>
</dbReference>
<dbReference type="PROSITE" id="PS50158">
    <property type="entry name" value="ZF_CCHC"/>
    <property type="match status" value="1"/>
</dbReference>
<keyword evidence="1" id="KW-0863">Zinc-finger</keyword>
<feature type="domain" description="CCHC-type" evidence="5">
    <location>
        <begin position="158"/>
        <end position="174"/>
    </location>
</feature>
<dbReference type="InterPro" id="IPR035979">
    <property type="entry name" value="RBD_domain_sf"/>
</dbReference>
<protein>
    <submittedName>
        <fullName evidence="6">Uncharacterized protein</fullName>
    </submittedName>
</protein>
<dbReference type="PANTHER" id="PTHR46259:SF1">
    <property type="entry name" value="ZINC FINGER CCHC-TYPE AND RNA-BINDING MOTIF-CONTAINING PROTEIN 1"/>
    <property type="match status" value="1"/>
</dbReference>
<sequence>MVRKNQTDSSDDEDDTFYYRYPSSSSSNPTSTTSRPQQNPNTNDNRAAKTKGGSKGLAPSKSTLYVSNLDYTLTNSDLHTLFSTFGKIARVTVLKDRVTRQSRGVAFVQFVSQDHALSAARQMHGKILNGRTISASIAADNGRAPEFIRKRVYKDKSRCYECGDDGHLSYECPKNQLGPRERPVPKKPRGGGGGGGGGSGFRIGDRGYDDDEEEEEEEEVVGLEDDNWASVVDGGANQRLLTDGVVEVEEKKRKKVKKASYFSDESEEDE</sequence>
<comment type="caution">
    <text evidence="6">The sequence shown here is derived from an EMBL/GenBank/DDBJ whole genome shotgun (WGS) entry which is preliminary data.</text>
</comment>
<dbReference type="GO" id="GO:0000398">
    <property type="term" value="P:mRNA splicing, via spliceosome"/>
    <property type="evidence" value="ECO:0007669"/>
    <property type="project" value="InterPro"/>
</dbReference>
<dbReference type="InterPro" id="IPR003954">
    <property type="entry name" value="RRM_euk-type"/>
</dbReference>
<dbReference type="InterPro" id="IPR036875">
    <property type="entry name" value="Znf_CCHC_sf"/>
</dbReference>
<dbReference type="Gene3D" id="3.30.70.330">
    <property type="match status" value="1"/>
</dbReference>
<feature type="region of interest" description="Disordered" evidence="3">
    <location>
        <begin position="170"/>
        <end position="236"/>
    </location>
</feature>
<dbReference type="Proteomes" id="UP001324115">
    <property type="component" value="Unassembled WGS sequence"/>
</dbReference>
<dbReference type="Pfam" id="PF00076">
    <property type="entry name" value="RRM_1"/>
    <property type="match status" value="1"/>
</dbReference>
<evidence type="ECO:0000313" key="7">
    <source>
        <dbReference type="Proteomes" id="UP001324115"/>
    </source>
</evidence>
<dbReference type="PROSITE" id="PS50102">
    <property type="entry name" value="RRM"/>
    <property type="match status" value="1"/>
</dbReference>
<dbReference type="SMART" id="SM00360">
    <property type="entry name" value="RRM"/>
    <property type="match status" value="1"/>
</dbReference>
<accession>A0AAN7ESX3</accession>
<dbReference type="SMART" id="SM00343">
    <property type="entry name" value="ZnF_C2HC"/>
    <property type="match status" value="1"/>
</dbReference>
<dbReference type="InterPro" id="IPR000504">
    <property type="entry name" value="RRM_dom"/>
</dbReference>